<feature type="transmembrane region" description="Helical" evidence="1">
    <location>
        <begin position="115"/>
        <end position="133"/>
    </location>
</feature>
<dbReference type="RefSeq" id="WP_183394939.1">
    <property type="nucleotide sequence ID" value="NZ_JACIDR010000002.1"/>
</dbReference>
<gene>
    <name evidence="2" type="ORF">GGR24_001740</name>
</gene>
<keyword evidence="1" id="KW-0812">Transmembrane</keyword>
<keyword evidence="3" id="KW-1185">Reference proteome</keyword>
<feature type="transmembrane region" description="Helical" evidence="1">
    <location>
        <begin position="85"/>
        <end position="103"/>
    </location>
</feature>
<dbReference type="Proteomes" id="UP000528964">
    <property type="component" value="Unassembled WGS sequence"/>
</dbReference>
<evidence type="ECO:0000313" key="2">
    <source>
        <dbReference type="EMBL" id="MBB3973083.1"/>
    </source>
</evidence>
<dbReference type="EMBL" id="JACIDR010000002">
    <property type="protein sequence ID" value="MBB3973083.1"/>
    <property type="molecule type" value="Genomic_DNA"/>
</dbReference>
<feature type="transmembrane region" description="Helical" evidence="1">
    <location>
        <begin position="52"/>
        <end position="78"/>
    </location>
</feature>
<evidence type="ECO:0000313" key="3">
    <source>
        <dbReference type="Proteomes" id="UP000528964"/>
    </source>
</evidence>
<keyword evidence="1" id="KW-1133">Transmembrane helix</keyword>
<name>A0A7W6GFF6_9HYPH</name>
<keyword evidence="1" id="KW-0472">Membrane</keyword>
<reference evidence="2 3" key="1">
    <citation type="submission" date="2020-08" db="EMBL/GenBank/DDBJ databases">
        <title>Genomic Encyclopedia of Type Strains, Phase IV (KMG-IV): sequencing the most valuable type-strain genomes for metagenomic binning, comparative biology and taxonomic classification.</title>
        <authorList>
            <person name="Goeker M."/>
        </authorList>
    </citation>
    <scope>NUCLEOTIDE SEQUENCE [LARGE SCALE GENOMIC DNA]</scope>
    <source>
        <strain evidence="2 3">DSM 25481</strain>
    </source>
</reference>
<organism evidence="2 3">
    <name type="scientific">Hansschlegelia beijingensis</name>
    <dbReference type="NCBI Taxonomy" id="1133344"/>
    <lineage>
        <taxon>Bacteria</taxon>
        <taxon>Pseudomonadati</taxon>
        <taxon>Pseudomonadota</taxon>
        <taxon>Alphaproteobacteria</taxon>
        <taxon>Hyphomicrobiales</taxon>
        <taxon>Methylopilaceae</taxon>
        <taxon>Hansschlegelia</taxon>
    </lineage>
</organism>
<sequence length="144" mass="14887">MLARLAARLLLAPLGFACAVLAGFATLAILTTRALTPMIELPDEIVLLGYDMSVNAATALFLLAPLMAAPAIVAVLIAEMFSIRSWAYHVVAGAVTATLPWALSPGGFDGPIFTAPDIIACGVVAGFVHWLIAGRSSGLAPRQS</sequence>
<protein>
    <submittedName>
        <fullName evidence="2">Uncharacterized protein</fullName>
    </submittedName>
</protein>
<evidence type="ECO:0000256" key="1">
    <source>
        <dbReference type="SAM" id="Phobius"/>
    </source>
</evidence>
<accession>A0A7W6GFF6</accession>
<dbReference type="AlphaFoldDB" id="A0A7W6GFF6"/>
<comment type="caution">
    <text evidence="2">The sequence shown here is derived from an EMBL/GenBank/DDBJ whole genome shotgun (WGS) entry which is preliminary data.</text>
</comment>
<proteinExistence type="predicted"/>